<keyword evidence="6" id="KW-0238">DNA-binding</keyword>
<keyword evidence="4" id="KW-0949">S-adenosyl-L-methionine</keyword>
<sequence>MGKSFVKDIEGLFKIIKNNEINSEEKIKKISIIRENLKLEQLKTLGQYYEENILNTNNTEKSNGIVYTPKEIAEYIVTNTIESDRLIQNPYLKFCDPSCGVGNIIIPLYKKLKNFYNKNLNEINRINNLQLTKESIGFHIIKYNIYGYDLDSFALKILKIDLFYLSKEVSLNIKCKDFLKLKTISMDYFLGNPPYVGHKAIDKDYTKYLKENFKEVYKDKGDIYYCFFLKAIQCVKKYGDINFITSRYFLESLSAKNLREYIKKNTQIKAIIDFYGVRPFKNIGVDPVILFLKKSSKVKSETKIVRPILNKEKIFFKFFQKEKINEEEIAKIFYLDLKNIEGINWSFISNKEKKIIEKIKNKSKVQLKDICESHQGIITGCDKAFVVTKKQYEKHFIEKVLLRPWIKNKDIDKFDVKHEDKYIIYTNFIGEEEHYKNTMSYISPYKSKLENRREVKKGYRKWYNLQWGRDYKIFEGKKIIFPYKAQKNRFALDKGGYFSADIYALTIKDENIYSYEFLLQLLNSPIYEFYFKTFAKKLGGDLYEYYPNTLMELFIPDMWKEKIDYEDIKSYFNIVYEDERVINSWIKEK</sequence>
<dbReference type="InterPro" id="IPR029063">
    <property type="entry name" value="SAM-dependent_MTases_sf"/>
</dbReference>
<keyword evidence="11" id="KW-1185">Reference proteome</keyword>
<dbReference type="Pfam" id="PF12950">
    <property type="entry name" value="TaqI_C"/>
    <property type="match status" value="1"/>
</dbReference>
<protein>
    <recommendedName>
        <fullName evidence="1">site-specific DNA-methyltransferase (adenine-specific)</fullName>
        <ecNumber evidence="1">2.1.1.72</ecNumber>
    </recommendedName>
</protein>
<evidence type="ECO:0000256" key="3">
    <source>
        <dbReference type="ARBA" id="ARBA00022679"/>
    </source>
</evidence>
<dbReference type="InterPro" id="IPR050953">
    <property type="entry name" value="N4_N6_ade-DNA_methylase"/>
</dbReference>
<proteinExistence type="predicted"/>
<evidence type="ECO:0000259" key="8">
    <source>
        <dbReference type="Pfam" id="PF07669"/>
    </source>
</evidence>
<reference evidence="10 11" key="1">
    <citation type="submission" date="2023-07" db="EMBL/GenBank/DDBJ databases">
        <title>Genomic Encyclopedia of Type Strains, Phase IV (KMG-IV): sequencing the most valuable type-strain genomes for metagenomic binning, comparative biology and taxonomic classification.</title>
        <authorList>
            <person name="Goeker M."/>
        </authorList>
    </citation>
    <scope>NUCLEOTIDE SEQUENCE [LARGE SCALE GENOMIC DNA]</scope>
    <source>
        <strain evidence="10 11">DSM 1400</strain>
    </source>
</reference>
<dbReference type="InterPro" id="IPR011639">
    <property type="entry name" value="MethylTrfase_TaqI-like_dom"/>
</dbReference>
<name>A0ABU0JRE4_HATLI</name>
<keyword evidence="5" id="KW-0680">Restriction system</keyword>
<evidence type="ECO:0000256" key="1">
    <source>
        <dbReference type="ARBA" id="ARBA00011900"/>
    </source>
</evidence>
<dbReference type="PANTHER" id="PTHR33841">
    <property type="entry name" value="DNA METHYLTRANSFERASE YEEA-RELATED"/>
    <property type="match status" value="1"/>
</dbReference>
<dbReference type="EMBL" id="JAUSWN010000010">
    <property type="protein sequence ID" value="MDQ0479653.1"/>
    <property type="molecule type" value="Genomic_DNA"/>
</dbReference>
<evidence type="ECO:0000259" key="9">
    <source>
        <dbReference type="Pfam" id="PF12950"/>
    </source>
</evidence>
<dbReference type="PANTHER" id="PTHR33841:SF6">
    <property type="entry name" value="TYPE II METHYLTRANSFERASE M.HINDII"/>
    <property type="match status" value="1"/>
</dbReference>
<evidence type="ECO:0000256" key="4">
    <source>
        <dbReference type="ARBA" id="ARBA00022691"/>
    </source>
</evidence>
<dbReference type="SUPFAM" id="SSF53335">
    <property type="entry name" value="S-adenosyl-L-methionine-dependent methyltransferases"/>
    <property type="match status" value="1"/>
</dbReference>
<accession>A0ABU0JRE4</accession>
<organism evidence="10 11">
    <name type="scientific">Hathewaya limosa</name>
    <name type="common">Clostridium limosum</name>
    <dbReference type="NCBI Taxonomy" id="1536"/>
    <lineage>
        <taxon>Bacteria</taxon>
        <taxon>Bacillati</taxon>
        <taxon>Bacillota</taxon>
        <taxon>Clostridia</taxon>
        <taxon>Eubacteriales</taxon>
        <taxon>Clostridiaceae</taxon>
        <taxon>Hathewaya</taxon>
    </lineage>
</organism>
<dbReference type="Proteomes" id="UP001224418">
    <property type="component" value="Unassembled WGS sequence"/>
</dbReference>
<dbReference type="Gene3D" id="3.40.50.150">
    <property type="entry name" value="Vaccinia Virus protein VP39"/>
    <property type="match status" value="1"/>
</dbReference>
<dbReference type="InterPro" id="IPR025931">
    <property type="entry name" value="TaqI_C"/>
</dbReference>
<evidence type="ECO:0000313" key="11">
    <source>
        <dbReference type="Proteomes" id="UP001224418"/>
    </source>
</evidence>
<feature type="domain" description="Type II methyltransferase M.TaqI-like" evidence="8">
    <location>
        <begin position="144"/>
        <end position="279"/>
    </location>
</feature>
<dbReference type="PRINTS" id="PR00507">
    <property type="entry name" value="N12N6MTFRASE"/>
</dbReference>
<dbReference type="RefSeq" id="WP_307355651.1">
    <property type="nucleotide sequence ID" value="NZ_BAAACJ010000005.1"/>
</dbReference>
<keyword evidence="2 10" id="KW-0489">Methyltransferase</keyword>
<evidence type="ECO:0000313" key="10">
    <source>
        <dbReference type="EMBL" id="MDQ0479653.1"/>
    </source>
</evidence>
<keyword evidence="3 10" id="KW-0808">Transferase</keyword>
<dbReference type="GO" id="GO:0009007">
    <property type="term" value="F:site-specific DNA-methyltransferase (adenine-specific) activity"/>
    <property type="evidence" value="ECO:0007669"/>
    <property type="project" value="UniProtKB-EC"/>
</dbReference>
<evidence type="ECO:0000256" key="7">
    <source>
        <dbReference type="ARBA" id="ARBA00047942"/>
    </source>
</evidence>
<dbReference type="EC" id="2.1.1.72" evidence="1"/>
<gene>
    <name evidence="10" type="ORF">QOZ93_001394</name>
</gene>
<evidence type="ECO:0000256" key="5">
    <source>
        <dbReference type="ARBA" id="ARBA00022747"/>
    </source>
</evidence>
<comment type="caution">
    <text evidence="10">The sequence shown here is derived from an EMBL/GenBank/DDBJ whole genome shotgun (WGS) entry which is preliminary data.</text>
</comment>
<dbReference type="GO" id="GO:0032259">
    <property type="term" value="P:methylation"/>
    <property type="evidence" value="ECO:0007669"/>
    <property type="project" value="UniProtKB-KW"/>
</dbReference>
<evidence type="ECO:0000256" key="2">
    <source>
        <dbReference type="ARBA" id="ARBA00022603"/>
    </source>
</evidence>
<comment type="catalytic activity">
    <reaction evidence="7">
        <text>a 2'-deoxyadenosine in DNA + S-adenosyl-L-methionine = an N(6)-methyl-2'-deoxyadenosine in DNA + S-adenosyl-L-homocysteine + H(+)</text>
        <dbReference type="Rhea" id="RHEA:15197"/>
        <dbReference type="Rhea" id="RHEA-COMP:12418"/>
        <dbReference type="Rhea" id="RHEA-COMP:12419"/>
        <dbReference type="ChEBI" id="CHEBI:15378"/>
        <dbReference type="ChEBI" id="CHEBI:57856"/>
        <dbReference type="ChEBI" id="CHEBI:59789"/>
        <dbReference type="ChEBI" id="CHEBI:90615"/>
        <dbReference type="ChEBI" id="CHEBI:90616"/>
        <dbReference type="EC" id="2.1.1.72"/>
    </reaction>
</comment>
<evidence type="ECO:0000256" key="6">
    <source>
        <dbReference type="ARBA" id="ARBA00023125"/>
    </source>
</evidence>
<feature type="domain" description="TaqI-like C-terminal specificity" evidence="9">
    <location>
        <begin position="404"/>
        <end position="553"/>
    </location>
</feature>
<dbReference type="Pfam" id="PF07669">
    <property type="entry name" value="Eco57I"/>
    <property type="match status" value="1"/>
</dbReference>